<name>A0A250KSA1_9GAMM</name>
<dbReference type="InterPro" id="IPR036736">
    <property type="entry name" value="ACP-like_sf"/>
</dbReference>
<accession>A0A250KSA1</accession>
<dbReference type="EMBL" id="AP017928">
    <property type="protein sequence ID" value="BBA34426.1"/>
    <property type="molecule type" value="Genomic_DNA"/>
</dbReference>
<evidence type="ECO:0000313" key="1">
    <source>
        <dbReference type="EMBL" id="BBA34426.1"/>
    </source>
</evidence>
<dbReference type="Proteomes" id="UP000266313">
    <property type="component" value="Chromosome"/>
</dbReference>
<dbReference type="AlphaFoldDB" id="A0A250KSA1"/>
<evidence type="ECO:0008006" key="3">
    <source>
        <dbReference type="Google" id="ProtNLM"/>
    </source>
</evidence>
<organism evidence="1 2">
    <name type="scientific">Methylocaldum marinum</name>
    <dbReference type="NCBI Taxonomy" id="1432792"/>
    <lineage>
        <taxon>Bacteria</taxon>
        <taxon>Pseudomonadati</taxon>
        <taxon>Pseudomonadota</taxon>
        <taxon>Gammaproteobacteria</taxon>
        <taxon>Methylococcales</taxon>
        <taxon>Methylococcaceae</taxon>
        <taxon>Methylocaldum</taxon>
    </lineage>
</organism>
<sequence length="99" mass="11346">MKNVTENESMLPSKDQAIETIIDIFVREIGFIERSEVSRSTHIVKDFYIDTDDISWFAEAVEKHFGLNTPPGEWPKGFAPTIEGIADYVLYHLSKNKVK</sequence>
<dbReference type="Gene3D" id="1.10.1200.10">
    <property type="entry name" value="ACP-like"/>
    <property type="match status" value="1"/>
</dbReference>
<keyword evidence="2" id="KW-1185">Reference proteome</keyword>
<dbReference type="KEGG" id="mmai:sS8_2474"/>
<gene>
    <name evidence="1" type="ORF">sS8_2474</name>
</gene>
<dbReference type="SUPFAM" id="SSF47336">
    <property type="entry name" value="ACP-like"/>
    <property type="match status" value="1"/>
</dbReference>
<dbReference type="OrthoDB" id="6304754at2"/>
<proteinExistence type="predicted"/>
<protein>
    <recommendedName>
        <fullName evidence="3">Acyl carrier protein</fullName>
    </recommendedName>
</protein>
<dbReference type="RefSeq" id="WP_145986511.1">
    <property type="nucleotide sequence ID" value="NZ_AP017928.1"/>
</dbReference>
<evidence type="ECO:0000313" key="2">
    <source>
        <dbReference type="Proteomes" id="UP000266313"/>
    </source>
</evidence>
<reference evidence="1 2" key="1">
    <citation type="submission" date="2016-12" db="EMBL/GenBank/DDBJ databases">
        <title>Genome sequencing of Methylocaldum marinum.</title>
        <authorList>
            <person name="Takeuchi M."/>
            <person name="Kamagata Y."/>
            <person name="Hiraoka S."/>
            <person name="Oshima K."/>
            <person name="Hattori M."/>
            <person name="Iwasaki W."/>
        </authorList>
    </citation>
    <scope>NUCLEOTIDE SEQUENCE [LARGE SCALE GENOMIC DNA]</scope>
    <source>
        <strain evidence="1 2">S8</strain>
    </source>
</reference>